<keyword evidence="3" id="KW-1185">Reference proteome</keyword>
<feature type="region of interest" description="Disordered" evidence="1">
    <location>
        <begin position="1"/>
        <end position="85"/>
    </location>
</feature>
<feature type="region of interest" description="Disordered" evidence="1">
    <location>
        <begin position="246"/>
        <end position="274"/>
    </location>
</feature>
<feature type="region of interest" description="Disordered" evidence="1">
    <location>
        <begin position="107"/>
        <end position="140"/>
    </location>
</feature>
<feature type="compositionally biased region" description="Low complexity" evidence="1">
    <location>
        <begin position="248"/>
        <end position="260"/>
    </location>
</feature>
<dbReference type="AlphaFoldDB" id="A0A9K3M6S2"/>
<reference evidence="2" key="2">
    <citation type="submission" date="2021-04" db="EMBL/GenBank/DDBJ databases">
        <authorList>
            <person name="Podell S."/>
        </authorList>
    </citation>
    <scope>NUCLEOTIDE SEQUENCE</scope>
    <source>
        <strain evidence="2">Hildebrandi</strain>
    </source>
</reference>
<feature type="compositionally biased region" description="Basic and acidic residues" evidence="1">
    <location>
        <begin position="437"/>
        <end position="449"/>
    </location>
</feature>
<protein>
    <submittedName>
        <fullName evidence="2">Uncharacterized protein</fullName>
    </submittedName>
</protein>
<sequence>MRLSFAKKMAPSSSEASSSSFSSSIQNPHTSTSRDILLFHTEQDDQTVTEQRLMDDHSSYSDRSSTSTTHKQGENQSSKNKNRKKYYKATSSFTKILCFSDQAKKRQFEKGDESEYREDRMDNRNGTSLSTTTTSPESGIIEYHPTYDQRQDDDEYCLDGYRYLHAKELISQQRQLTVEGQEREHAPSVASSLENSTSTLYMQSDLLPWPANQCEDQVTAAPVSQAAIATNKDVVDGATYNNQGTVVSSTTTLSSPKSIPSPQPKEKKSSIPILPLGDTMINPAIRSMARAALVEGMEVEAIDTNNLFQNLVVRPTWTTDDTTVRVDDPKTIRHRSGPMENATNSVGSSPTAESMFRETCQQLTQSGRSVWNNFLLVPSTTTLQQQAKLLQLLTPLTAKSKGDHKEVGQSVWDKFLLVPSAPTLRQRAKLLQLHPKKQGDHNEVDKERNVGSQTMGTPDAANKGKAHAHVTAVQSDNPSHHVDSNNENTATITTNIQRKGVSASVSFAAIDLPYHHHLDNTRNEIAWHRCMARKGARLLNSAGDKFYKKLRRKSALKNRNELYKPCQDTNHQASSTVTKIVQEEEVEEAVKTIENIDRLSPFTFFMKSDEYSTIPLLPLCEGPYKNCSKHDPNTDDDNDDDSFISIPVNTRLERTRSPLPLFKRQPMIDSFSSQDEEEDGTRYTADSIDPKSWLHYIFPRKEQENGGDGGGSESPVADSSFEEDGTHIDSCGNGSDAVDDDDLDDLDELLYQAQQLGRSLSHLFETTQKGKQQNSSNHQIVIPIIVHQQPDILLNSMNATKIQSDD</sequence>
<feature type="region of interest" description="Disordered" evidence="1">
    <location>
        <begin position="329"/>
        <end position="353"/>
    </location>
</feature>
<accession>A0A9K3M6S2</accession>
<feature type="compositionally biased region" description="Low complexity" evidence="1">
    <location>
        <begin position="12"/>
        <end position="24"/>
    </location>
</feature>
<reference evidence="2" key="1">
    <citation type="journal article" date="2021" name="Sci. Rep.">
        <title>Diploid genomic architecture of Nitzschia inconspicua, an elite biomass production diatom.</title>
        <authorList>
            <person name="Oliver A."/>
            <person name="Podell S."/>
            <person name="Pinowska A."/>
            <person name="Traller J.C."/>
            <person name="Smith S.R."/>
            <person name="McClure R."/>
            <person name="Beliaev A."/>
            <person name="Bohutskyi P."/>
            <person name="Hill E.A."/>
            <person name="Rabines A."/>
            <person name="Zheng H."/>
            <person name="Allen L.Z."/>
            <person name="Kuo A."/>
            <person name="Grigoriev I.V."/>
            <person name="Allen A.E."/>
            <person name="Hazlebeck D."/>
            <person name="Allen E.E."/>
        </authorList>
    </citation>
    <scope>NUCLEOTIDE SEQUENCE</scope>
    <source>
        <strain evidence="2">Hildebrandi</strain>
    </source>
</reference>
<dbReference type="EMBL" id="JAGRRH010000001">
    <property type="protein sequence ID" value="KAG7375052.1"/>
    <property type="molecule type" value="Genomic_DNA"/>
</dbReference>
<gene>
    <name evidence="2" type="ORF">IV203_014147</name>
</gene>
<feature type="region of interest" description="Disordered" evidence="1">
    <location>
        <begin position="437"/>
        <end position="462"/>
    </location>
</feature>
<organism evidence="2 3">
    <name type="scientific">Nitzschia inconspicua</name>
    <dbReference type="NCBI Taxonomy" id="303405"/>
    <lineage>
        <taxon>Eukaryota</taxon>
        <taxon>Sar</taxon>
        <taxon>Stramenopiles</taxon>
        <taxon>Ochrophyta</taxon>
        <taxon>Bacillariophyta</taxon>
        <taxon>Bacillariophyceae</taxon>
        <taxon>Bacillariophycidae</taxon>
        <taxon>Bacillariales</taxon>
        <taxon>Bacillariaceae</taxon>
        <taxon>Nitzschia</taxon>
    </lineage>
</organism>
<feature type="compositionally biased region" description="Polar residues" evidence="1">
    <location>
        <begin position="341"/>
        <end position="352"/>
    </location>
</feature>
<comment type="caution">
    <text evidence="2">The sequence shown here is derived from an EMBL/GenBank/DDBJ whole genome shotgun (WGS) entry which is preliminary data.</text>
</comment>
<feature type="region of interest" description="Disordered" evidence="1">
    <location>
        <begin position="628"/>
        <end position="686"/>
    </location>
</feature>
<name>A0A9K3M6S2_9STRA</name>
<feature type="compositionally biased region" description="Basic and acidic residues" evidence="1">
    <location>
        <begin position="107"/>
        <end position="123"/>
    </location>
</feature>
<evidence type="ECO:0000313" key="3">
    <source>
        <dbReference type="Proteomes" id="UP000693970"/>
    </source>
</evidence>
<dbReference type="Proteomes" id="UP000693970">
    <property type="component" value="Unassembled WGS sequence"/>
</dbReference>
<evidence type="ECO:0000256" key="1">
    <source>
        <dbReference type="SAM" id="MobiDB-lite"/>
    </source>
</evidence>
<feature type="region of interest" description="Disordered" evidence="1">
    <location>
        <begin position="701"/>
        <end position="740"/>
    </location>
</feature>
<evidence type="ECO:0000313" key="2">
    <source>
        <dbReference type="EMBL" id="KAG7375052.1"/>
    </source>
</evidence>
<feature type="compositionally biased region" description="Polar residues" evidence="1">
    <location>
        <begin position="25"/>
        <end position="34"/>
    </location>
</feature>
<proteinExistence type="predicted"/>